<dbReference type="GO" id="GO:0016747">
    <property type="term" value="F:acyltransferase activity, transferring groups other than amino-acyl groups"/>
    <property type="evidence" value="ECO:0007669"/>
    <property type="project" value="InterPro"/>
</dbReference>
<dbReference type="Gene3D" id="3.40.630.30">
    <property type="match status" value="1"/>
</dbReference>
<reference evidence="2" key="1">
    <citation type="submission" date="2020-07" db="EMBL/GenBank/DDBJ databases">
        <title>Multicomponent nature underlies the extraordinary mechanical properties of spider dragline silk.</title>
        <authorList>
            <person name="Kono N."/>
            <person name="Nakamura H."/>
            <person name="Mori M."/>
            <person name="Yoshida Y."/>
            <person name="Ohtoshi R."/>
            <person name="Malay A.D."/>
            <person name="Moran D.A.P."/>
            <person name="Tomita M."/>
            <person name="Numata K."/>
            <person name="Arakawa K."/>
        </authorList>
    </citation>
    <scope>NUCLEOTIDE SEQUENCE</scope>
</reference>
<evidence type="ECO:0000313" key="3">
    <source>
        <dbReference type="Proteomes" id="UP000887116"/>
    </source>
</evidence>
<feature type="non-terminal residue" evidence="2">
    <location>
        <position position="243"/>
    </location>
</feature>
<dbReference type="Gene3D" id="3.40.630.90">
    <property type="match status" value="1"/>
</dbReference>
<dbReference type="PANTHER" id="PTHR47237">
    <property type="entry name" value="SLL0310 PROTEIN"/>
    <property type="match status" value="1"/>
</dbReference>
<evidence type="ECO:0000313" key="2">
    <source>
        <dbReference type="EMBL" id="GFQ81367.1"/>
    </source>
</evidence>
<organism evidence="2 3">
    <name type="scientific">Trichonephila clavata</name>
    <name type="common">Joro spider</name>
    <name type="synonym">Nephila clavata</name>
    <dbReference type="NCBI Taxonomy" id="2740835"/>
    <lineage>
        <taxon>Eukaryota</taxon>
        <taxon>Metazoa</taxon>
        <taxon>Ecdysozoa</taxon>
        <taxon>Arthropoda</taxon>
        <taxon>Chelicerata</taxon>
        <taxon>Arachnida</taxon>
        <taxon>Araneae</taxon>
        <taxon>Araneomorphae</taxon>
        <taxon>Entelegynae</taxon>
        <taxon>Araneoidea</taxon>
        <taxon>Nephilidae</taxon>
        <taxon>Trichonephila</taxon>
    </lineage>
</organism>
<name>A0A8X6FIV4_TRICU</name>
<accession>A0A8X6FIV4</accession>
<feature type="domain" description="N-acetyltransferase" evidence="1">
    <location>
        <begin position="1"/>
        <end position="94"/>
    </location>
</feature>
<dbReference type="AlphaFoldDB" id="A0A8X6FIV4"/>
<dbReference type="PANTHER" id="PTHR47237:SF1">
    <property type="entry name" value="SLL0310 PROTEIN"/>
    <property type="match status" value="1"/>
</dbReference>
<dbReference type="Proteomes" id="UP000887116">
    <property type="component" value="Unassembled WGS sequence"/>
</dbReference>
<dbReference type="PROSITE" id="PS51186">
    <property type="entry name" value="GNAT"/>
    <property type="match status" value="1"/>
</dbReference>
<proteinExistence type="predicted"/>
<evidence type="ECO:0000259" key="1">
    <source>
        <dbReference type="PROSITE" id="PS51186"/>
    </source>
</evidence>
<keyword evidence="3" id="KW-1185">Reference proteome</keyword>
<dbReference type="Pfam" id="PF18014">
    <property type="entry name" value="Acetyltransf_18"/>
    <property type="match status" value="1"/>
</dbReference>
<dbReference type="InterPro" id="IPR016181">
    <property type="entry name" value="Acyl_CoA_acyltransferase"/>
</dbReference>
<comment type="caution">
    <text evidence="2">The sequence shown here is derived from an EMBL/GenBank/DDBJ whole genome shotgun (WGS) entry which is preliminary data.</text>
</comment>
<dbReference type="InterPro" id="IPR052729">
    <property type="entry name" value="Acyl/Acetyltrans_Enzymes"/>
</dbReference>
<dbReference type="InterPro" id="IPR041496">
    <property type="entry name" value="YitH/HolE_GNAT"/>
</dbReference>
<sequence length="243" mass="27082">EVIGIGACINHNDNISFGGGFIVDEKYRNMKIFPALMEAAIQHAGHRNFGGNGYGSKSGVFKKFGFTECEKSWTIKEYEYLGELRTNLLSNKLPEGVEIRSLEQNNFESMLSYDRTLAGYDRKFILKSSIREKNSKTLIALKDGACVGYGVVKRNIFDAALVGPLYADDACVAEVMLRKLLESMPDAKGLSLATASTNLAINEMVQRMGILVYNNLLRLYTKEHMLINTSKAFAFFDVDFSPV</sequence>
<protein>
    <submittedName>
        <fullName evidence="2">N-acetyltransferase domain-containing protein</fullName>
    </submittedName>
</protein>
<gene>
    <name evidence="2" type="primary">AVEN_86106_1</name>
    <name evidence="2" type="ORF">TNCT_466161</name>
</gene>
<dbReference type="InterPro" id="IPR000182">
    <property type="entry name" value="GNAT_dom"/>
</dbReference>
<dbReference type="SUPFAM" id="SSF55729">
    <property type="entry name" value="Acyl-CoA N-acyltransferases (Nat)"/>
    <property type="match status" value="1"/>
</dbReference>
<dbReference type="OrthoDB" id="6481813at2759"/>
<dbReference type="EMBL" id="BMAO01012425">
    <property type="protein sequence ID" value="GFQ81367.1"/>
    <property type="molecule type" value="Genomic_DNA"/>
</dbReference>